<keyword evidence="3" id="KW-1185">Reference proteome</keyword>
<dbReference type="Pfam" id="PF00271">
    <property type="entry name" value="Helicase_C"/>
    <property type="match status" value="1"/>
</dbReference>
<dbReference type="PROSITE" id="PS51194">
    <property type="entry name" value="HELICASE_CTER"/>
    <property type="match status" value="1"/>
</dbReference>
<dbReference type="SUPFAM" id="SSF52540">
    <property type="entry name" value="P-loop containing nucleoside triphosphate hydrolases"/>
    <property type="match status" value="1"/>
</dbReference>
<reference evidence="2 3" key="1">
    <citation type="submission" date="2020-08" db="EMBL/GenBank/DDBJ databases">
        <title>Genomic Encyclopedia of Type Strains, Phase IV (KMG-IV): sequencing the most valuable type-strain genomes for metagenomic binning, comparative biology and taxonomic classification.</title>
        <authorList>
            <person name="Goeker M."/>
        </authorList>
    </citation>
    <scope>NUCLEOTIDE SEQUENCE [LARGE SCALE GENOMIC DNA]</scope>
    <source>
        <strain evidence="2 3">DSM 25024</strain>
    </source>
</reference>
<evidence type="ECO:0000313" key="3">
    <source>
        <dbReference type="Proteomes" id="UP000531216"/>
    </source>
</evidence>
<dbReference type="RefSeq" id="WP_210185807.1">
    <property type="nucleotide sequence ID" value="NZ_FOOA01000017.1"/>
</dbReference>
<proteinExistence type="predicted"/>
<evidence type="ECO:0000259" key="1">
    <source>
        <dbReference type="PROSITE" id="PS51194"/>
    </source>
</evidence>
<organism evidence="2 3">
    <name type="scientific">Aureimonas phyllosphaerae</name>
    <dbReference type="NCBI Taxonomy" id="1166078"/>
    <lineage>
        <taxon>Bacteria</taxon>
        <taxon>Pseudomonadati</taxon>
        <taxon>Pseudomonadota</taxon>
        <taxon>Alphaproteobacteria</taxon>
        <taxon>Hyphomicrobiales</taxon>
        <taxon>Aurantimonadaceae</taxon>
        <taxon>Aureimonas</taxon>
    </lineage>
</organism>
<feature type="domain" description="Helicase C-terminal" evidence="1">
    <location>
        <begin position="767"/>
        <end position="928"/>
    </location>
</feature>
<dbReference type="InterPro" id="IPR027417">
    <property type="entry name" value="P-loop_NTPase"/>
</dbReference>
<comment type="caution">
    <text evidence="2">The sequence shown here is derived from an EMBL/GenBank/DDBJ whole genome shotgun (WGS) entry which is preliminary data.</text>
</comment>
<dbReference type="AlphaFoldDB" id="A0A7W6BSH5"/>
<accession>A0A7W6BSH5</accession>
<dbReference type="Proteomes" id="UP000531216">
    <property type="component" value="Unassembled WGS sequence"/>
</dbReference>
<dbReference type="InterPro" id="IPR001650">
    <property type="entry name" value="Helicase_C-like"/>
</dbReference>
<dbReference type="EMBL" id="JACIDO010000007">
    <property type="protein sequence ID" value="MBB3937234.1"/>
    <property type="molecule type" value="Genomic_DNA"/>
</dbReference>
<evidence type="ECO:0000313" key="2">
    <source>
        <dbReference type="EMBL" id="MBB3937234.1"/>
    </source>
</evidence>
<protein>
    <recommendedName>
        <fullName evidence="1">Helicase C-terminal domain-containing protein</fullName>
    </recommendedName>
</protein>
<gene>
    <name evidence="2" type="ORF">GGR05_003399</name>
</gene>
<dbReference type="Gene3D" id="3.40.50.300">
    <property type="entry name" value="P-loop containing nucleotide triphosphate hydrolases"/>
    <property type="match status" value="2"/>
</dbReference>
<name>A0A7W6BSH5_9HYPH</name>
<sequence>MKNNHAPGEPDAPFRLLLDRLAEDLVGPVPLEGPLPDIPSEAFMTGILFPRSSRRPVDDETGRSISDIVIDAREEATETERPARIETAARPAAAGLSFALATRSMEEPAVVVRIEGARYENLGKPDEDAADGAPRRSGPWSRRPVRIEDYLVSVREDGELDLSKETGIAEARGLRLTIVQSPGHADADEVVRVVTLVVHNQGAGSGKSLDRFEQNEQALFEFRMTVRPFDGSRLVGRPLRGRGEDGEEDERAAALLWRDAVEYAVGHTCAATWDDSNGIVEEIATAWLPATRVSDVSAAGHPCFSEVRARLGADSLAGDGRAALETCDALVDAYESWIEQTRNRIPELNLTQTLEAQAEAHLGTCLSAARRMRDGIDTLRGDPALLKAFQLANATMARQQEWKNGRLPDTERRSLVWRPFQLGFVLLSAASSALPDHDDRDTMDLIWFPTGGGKTEAYLLLTAFVIFARRLKRGDAGAGVCAIMRYTLRLLTLQQFERAAAMICAANLEWAREGFDARQTPVSLGLWLGSSTTPNSREDAVKLLNGGTIDDIGRPDRLRDCPACHERLTWRTIGARIEITCATDRCELGQAGPLPIHTNDEDVYAEQPSLVIGTADKFAQIARKPRTSSLFGDGFRDPPDLIVQDELHLISGPLGTLSGLYETAVDILATKDGRPPKVIGSTATIRRAASQVRALFARDTMQFPPPGIDAGDSAFAVVETDPRRPGRLYVGISTIGHSKPEMLQAVCASLLQSASVLEGAERDAAWTLLGYFNSLKELGGSVSLMQVIAPETMERLARYRSEPVRPVDEQIEITSRIGSEKIGETLASLERRHDEDGAVDVALATNMISVGVDVGRLGLMVVDGQPKGISEYIQATSRVGRGSTAGLVLGVFTAYRPRDRSRFETHATWHSALYRDVEATSVTPFAPRARDRALHAPFVAIAAHRHPQLWRRPGGAEELRDALEEIVDEIVARIGRLGEQEAVEAVDARADLMRFLDRWCRRDDLSVWWHDQLEAAFLMSMEQSVNRRAAGLAARDATPTPNSMRGVEAVVRIDLEGH</sequence>